<dbReference type="PANTHER" id="PTHR30118:SF15">
    <property type="entry name" value="TRANSCRIPTIONAL REGULATORY PROTEIN"/>
    <property type="match status" value="1"/>
</dbReference>
<evidence type="ECO:0000256" key="2">
    <source>
        <dbReference type="ARBA" id="ARBA00023015"/>
    </source>
</evidence>
<evidence type="ECO:0000259" key="5">
    <source>
        <dbReference type="PROSITE" id="PS50931"/>
    </source>
</evidence>
<dbReference type="Gene3D" id="3.40.190.10">
    <property type="entry name" value="Periplasmic binding protein-like II"/>
    <property type="match status" value="2"/>
</dbReference>
<dbReference type="Pfam" id="PF03466">
    <property type="entry name" value="LysR_substrate"/>
    <property type="match status" value="1"/>
</dbReference>
<protein>
    <submittedName>
        <fullName evidence="6">LysR family transcriptional regulator</fullName>
    </submittedName>
</protein>
<dbReference type="PRINTS" id="PR00039">
    <property type="entry name" value="HTHLYSR"/>
</dbReference>
<dbReference type="PANTHER" id="PTHR30118">
    <property type="entry name" value="HTH-TYPE TRANSCRIPTIONAL REGULATOR LEUO-RELATED"/>
    <property type="match status" value="1"/>
</dbReference>
<evidence type="ECO:0000256" key="1">
    <source>
        <dbReference type="ARBA" id="ARBA00009437"/>
    </source>
</evidence>
<dbReference type="InterPro" id="IPR036388">
    <property type="entry name" value="WH-like_DNA-bd_sf"/>
</dbReference>
<dbReference type="Pfam" id="PF00126">
    <property type="entry name" value="HTH_1"/>
    <property type="match status" value="1"/>
</dbReference>
<evidence type="ECO:0000313" key="6">
    <source>
        <dbReference type="EMBL" id="QHG09148.1"/>
    </source>
</evidence>
<keyword evidence="2" id="KW-0805">Transcription regulation</keyword>
<dbReference type="Gene3D" id="1.10.10.10">
    <property type="entry name" value="Winged helix-like DNA-binding domain superfamily/Winged helix DNA-binding domain"/>
    <property type="match status" value="1"/>
</dbReference>
<dbReference type="InterPro" id="IPR037402">
    <property type="entry name" value="YidZ_PBP2"/>
</dbReference>
<keyword evidence="3" id="KW-0238">DNA-binding</keyword>
<reference evidence="6" key="1">
    <citation type="journal article" date="2020" name="Microbiol. Resour. Announc.">
        <title>Complete Genome Sequence of Moraxella osloensis Strain YV1, Isolated from an Australian Wastewater Treatment Plant.</title>
        <authorList>
            <person name="Batinovic S."/>
            <person name="Rice D.T.F."/>
            <person name="Seviour R.J."/>
            <person name="Petrovski S."/>
        </authorList>
    </citation>
    <scope>NUCLEOTIDE SEQUENCE</scope>
    <source>
        <strain evidence="6">YV1</strain>
    </source>
</reference>
<organism evidence="6">
    <name type="scientific">Faucicola osloensis</name>
    <name type="common">Moraxella osloensis</name>
    <dbReference type="NCBI Taxonomy" id="34062"/>
    <lineage>
        <taxon>Bacteria</taxon>
        <taxon>Pseudomonadati</taxon>
        <taxon>Pseudomonadota</taxon>
        <taxon>Gammaproteobacteria</taxon>
        <taxon>Moraxellales</taxon>
        <taxon>Moraxellaceae</taxon>
        <taxon>Faucicola</taxon>
    </lineage>
</organism>
<dbReference type="InterPro" id="IPR036390">
    <property type="entry name" value="WH_DNA-bd_sf"/>
</dbReference>
<dbReference type="SUPFAM" id="SSF46785">
    <property type="entry name" value="Winged helix' DNA-binding domain"/>
    <property type="match status" value="1"/>
</dbReference>
<proteinExistence type="inferred from homology"/>
<dbReference type="GO" id="GO:0003700">
    <property type="term" value="F:DNA-binding transcription factor activity"/>
    <property type="evidence" value="ECO:0007669"/>
    <property type="project" value="InterPro"/>
</dbReference>
<dbReference type="AlphaFoldDB" id="A0A6P1KBA3"/>
<feature type="domain" description="HTH lysR-type" evidence="5">
    <location>
        <begin position="17"/>
        <end position="74"/>
    </location>
</feature>
<evidence type="ECO:0000256" key="4">
    <source>
        <dbReference type="ARBA" id="ARBA00023163"/>
    </source>
</evidence>
<sequence length="322" mass="36931">MQKLSTPIHSKNPLAQLDLNLLRLFIYIFELKNLTHTAEALHLSQSAISHALGRLRQALGDELFYREKGELHPTLYAKRLYPTVKQSFENLEQIFQTNHLLSDSKLGELAQQSFAKLTIAMHDEIELIVFNKLVSQIHQVLPNCQITSSRLNRSALAHELKVGQLDFAIDVARVVDSEIVHQPLLRDEFVLVLYAPNFAAELANEPTITQAQYFASQHITVSSRRLGLSIEDSLLSKAGWQRQSKIRCQHYATAFQLLKQDKLLLTLPRQLATTFLPPAQGWQILDLPIELPHIELHGYWHQQQQVDPLYGWLRQQIFSAFH</sequence>
<gene>
    <name evidence="6" type="ORF">GSF12_04155</name>
</gene>
<dbReference type="EMBL" id="CP047226">
    <property type="protein sequence ID" value="QHG09148.1"/>
    <property type="molecule type" value="Genomic_DNA"/>
</dbReference>
<name>A0A6P1KBA3_FAUOS</name>
<keyword evidence="4" id="KW-0804">Transcription</keyword>
<dbReference type="SUPFAM" id="SSF53850">
    <property type="entry name" value="Periplasmic binding protein-like II"/>
    <property type="match status" value="1"/>
</dbReference>
<dbReference type="InterPro" id="IPR050389">
    <property type="entry name" value="LysR-type_TF"/>
</dbReference>
<dbReference type="CDD" id="cd08417">
    <property type="entry name" value="PBP2_Nitroaromatics_like"/>
    <property type="match status" value="1"/>
</dbReference>
<dbReference type="InterPro" id="IPR000847">
    <property type="entry name" value="LysR_HTH_N"/>
</dbReference>
<evidence type="ECO:0000256" key="3">
    <source>
        <dbReference type="ARBA" id="ARBA00023125"/>
    </source>
</evidence>
<dbReference type="PROSITE" id="PS50931">
    <property type="entry name" value="HTH_LYSR"/>
    <property type="match status" value="1"/>
</dbReference>
<accession>A0A6P1KBA3</accession>
<dbReference type="InterPro" id="IPR005119">
    <property type="entry name" value="LysR_subst-bd"/>
</dbReference>
<comment type="similarity">
    <text evidence="1">Belongs to the LysR transcriptional regulatory family.</text>
</comment>
<dbReference type="GO" id="GO:0003677">
    <property type="term" value="F:DNA binding"/>
    <property type="evidence" value="ECO:0007669"/>
    <property type="project" value="UniProtKB-KW"/>
</dbReference>